<reference evidence="2" key="1">
    <citation type="submission" date="2014-09" db="EMBL/GenBank/DDBJ databases">
        <authorList>
            <person name="Magalhaes I.L.F."/>
            <person name="Oliveira U."/>
            <person name="Santos F.R."/>
            <person name="Vidigal T.H.D.A."/>
            <person name="Brescovit A.D."/>
            <person name="Santos A.J."/>
        </authorList>
    </citation>
    <scope>NUCLEOTIDE SEQUENCE</scope>
    <source>
        <tissue evidence="2">Shoot tissue taken approximately 20 cm above the soil surface</tissue>
    </source>
</reference>
<evidence type="ECO:0000256" key="1">
    <source>
        <dbReference type="SAM" id="MobiDB-lite"/>
    </source>
</evidence>
<dbReference type="AlphaFoldDB" id="A0A0A9HKL8"/>
<name>A0A0A9HKL8_ARUDO</name>
<reference evidence="2" key="2">
    <citation type="journal article" date="2015" name="Data Brief">
        <title>Shoot transcriptome of the giant reed, Arundo donax.</title>
        <authorList>
            <person name="Barrero R.A."/>
            <person name="Guerrero F.D."/>
            <person name="Moolhuijzen P."/>
            <person name="Goolsby J.A."/>
            <person name="Tidwell J."/>
            <person name="Bellgard S.E."/>
            <person name="Bellgard M.I."/>
        </authorList>
    </citation>
    <scope>NUCLEOTIDE SEQUENCE</scope>
    <source>
        <tissue evidence="2">Shoot tissue taken approximately 20 cm above the soil surface</tissue>
    </source>
</reference>
<dbReference type="EMBL" id="GBRH01160604">
    <property type="protein sequence ID" value="JAE37292.1"/>
    <property type="molecule type" value="Transcribed_RNA"/>
</dbReference>
<feature type="region of interest" description="Disordered" evidence="1">
    <location>
        <begin position="19"/>
        <end position="40"/>
    </location>
</feature>
<evidence type="ECO:0000313" key="2">
    <source>
        <dbReference type="EMBL" id="JAE37292.1"/>
    </source>
</evidence>
<proteinExistence type="predicted"/>
<protein>
    <submittedName>
        <fullName evidence="2">Uncharacterized protein</fullName>
    </submittedName>
</protein>
<accession>A0A0A9HKL8</accession>
<organism evidence="2">
    <name type="scientific">Arundo donax</name>
    <name type="common">Giant reed</name>
    <name type="synonym">Donax arundinaceus</name>
    <dbReference type="NCBI Taxonomy" id="35708"/>
    <lineage>
        <taxon>Eukaryota</taxon>
        <taxon>Viridiplantae</taxon>
        <taxon>Streptophyta</taxon>
        <taxon>Embryophyta</taxon>
        <taxon>Tracheophyta</taxon>
        <taxon>Spermatophyta</taxon>
        <taxon>Magnoliopsida</taxon>
        <taxon>Liliopsida</taxon>
        <taxon>Poales</taxon>
        <taxon>Poaceae</taxon>
        <taxon>PACMAD clade</taxon>
        <taxon>Arundinoideae</taxon>
        <taxon>Arundineae</taxon>
        <taxon>Arundo</taxon>
    </lineage>
</organism>
<feature type="compositionally biased region" description="Basic and acidic residues" evidence="1">
    <location>
        <begin position="27"/>
        <end position="40"/>
    </location>
</feature>
<sequence>MQRDQAIHTGLTYILSIYHGTSDGDDETKLAHTEENKTEG</sequence>